<proteinExistence type="predicted"/>
<reference evidence="1" key="1">
    <citation type="submission" date="2023-10" db="EMBL/GenBank/DDBJ databases">
        <authorList>
            <person name="Rodriguez Cubillos JULIANA M."/>
            <person name="De Vega J."/>
        </authorList>
    </citation>
    <scope>NUCLEOTIDE SEQUENCE</scope>
</reference>
<dbReference type="EMBL" id="CASHSV030000206">
    <property type="protein sequence ID" value="CAJ2656354.1"/>
    <property type="molecule type" value="Genomic_DNA"/>
</dbReference>
<protein>
    <submittedName>
        <fullName evidence="1">Uncharacterized protein</fullName>
    </submittedName>
</protein>
<evidence type="ECO:0000313" key="2">
    <source>
        <dbReference type="Proteomes" id="UP001177021"/>
    </source>
</evidence>
<gene>
    <name evidence="1" type="ORF">MILVUS5_LOCUS23113</name>
</gene>
<sequence length="573" mass="64985">MATREELYLPDDCWESILKIFLNDCDNNRCFLPSLSVVSKQFLSVTDSCKLSLTISDQTLPLLPRLFQRFTKLTSLDLTGITGDQDALLTQISCFPLQVKSLSVSSNDQWTIPANGLRIFSQKITTLTSLVCSNIFLISKSDLYLVADSFPLLEELELAIKVDSYDDSEMCGITLALPKLRKVNLSGSYHIYDSSLLHLCKNCEFLEEVVMFDCKNLTAIGIASAIRERPNLRSFYFTLSEAMNIGMEMNDSLRSMKRLSCLDLSFSCISDQLLLSLGNKGVYLRRLVLRHCTGYSYTGILYLLSMSCFLQHLDLENATFLSDCRVAKLCKYLFSLVSINLSHCMQLTESTLFALVKNCPFLGEIRMEYTDIGKFGVEKFSSSTDFTHMEMKSLHLANNSFLNDETLKWFASIFPNLQLLDVNKCHCISDEGIVEVLRSCKIVHLNLSSCENVNLHAMNFQVPMLEVLNLSYTRTDDKTLDAISKSCSRLLHLDLEECINVSDMGVKQVIENCTRLKEINLRYCGNMAADVDIWLAMVLSRPSLRKIKAPSHFYPQIYTKWKPLLDHGCFLCP</sequence>
<accession>A0ACB0KK49</accession>
<comment type="caution">
    <text evidence="1">The sequence shown here is derived from an EMBL/GenBank/DDBJ whole genome shotgun (WGS) entry which is preliminary data.</text>
</comment>
<evidence type="ECO:0000313" key="1">
    <source>
        <dbReference type="EMBL" id="CAJ2656354.1"/>
    </source>
</evidence>
<organism evidence="1 2">
    <name type="scientific">Trifolium pratense</name>
    <name type="common">Red clover</name>
    <dbReference type="NCBI Taxonomy" id="57577"/>
    <lineage>
        <taxon>Eukaryota</taxon>
        <taxon>Viridiplantae</taxon>
        <taxon>Streptophyta</taxon>
        <taxon>Embryophyta</taxon>
        <taxon>Tracheophyta</taxon>
        <taxon>Spermatophyta</taxon>
        <taxon>Magnoliopsida</taxon>
        <taxon>eudicotyledons</taxon>
        <taxon>Gunneridae</taxon>
        <taxon>Pentapetalae</taxon>
        <taxon>rosids</taxon>
        <taxon>fabids</taxon>
        <taxon>Fabales</taxon>
        <taxon>Fabaceae</taxon>
        <taxon>Papilionoideae</taxon>
        <taxon>50 kb inversion clade</taxon>
        <taxon>NPAAA clade</taxon>
        <taxon>Hologalegina</taxon>
        <taxon>IRL clade</taxon>
        <taxon>Trifolieae</taxon>
        <taxon>Trifolium</taxon>
    </lineage>
</organism>
<keyword evidence="2" id="KW-1185">Reference proteome</keyword>
<name>A0ACB0KK49_TRIPR</name>
<dbReference type="Proteomes" id="UP001177021">
    <property type="component" value="Unassembled WGS sequence"/>
</dbReference>